<organism evidence="1 2">
    <name type="scientific">Perkinsus olseni</name>
    <name type="common">Perkinsus atlanticus</name>
    <dbReference type="NCBI Taxonomy" id="32597"/>
    <lineage>
        <taxon>Eukaryota</taxon>
        <taxon>Sar</taxon>
        <taxon>Alveolata</taxon>
        <taxon>Perkinsozoa</taxon>
        <taxon>Perkinsea</taxon>
        <taxon>Perkinsida</taxon>
        <taxon>Perkinsidae</taxon>
        <taxon>Perkinsus</taxon>
    </lineage>
</organism>
<evidence type="ECO:0000313" key="1">
    <source>
        <dbReference type="EMBL" id="KAF4749044.1"/>
    </source>
</evidence>
<comment type="caution">
    <text evidence="1">The sequence shown here is derived from an EMBL/GenBank/DDBJ whole genome shotgun (WGS) entry which is preliminary data.</text>
</comment>
<proteinExistence type="predicted"/>
<protein>
    <submittedName>
        <fullName evidence="1">Uncharacterized protein</fullName>
    </submittedName>
</protein>
<evidence type="ECO:0000313" key="2">
    <source>
        <dbReference type="Proteomes" id="UP000553632"/>
    </source>
</evidence>
<keyword evidence="2" id="KW-1185">Reference proteome</keyword>
<gene>
    <name evidence="1" type="ORF">FOZ63_031951</name>
</gene>
<feature type="non-terminal residue" evidence="1">
    <location>
        <position position="104"/>
    </location>
</feature>
<dbReference type="AlphaFoldDB" id="A0A7J6TUJ2"/>
<name>A0A7J6TUJ2_PEROL</name>
<accession>A0A7J6TUJ2</accession>
<dbReference type="Proteomes" id="UP000553632">
    <property type="component" value="Unassembled WGS sequence"/>
</dbReference>
<reference evidence="1 2" key="1">
    <citation type="submission" date="2020-04" db="EMBL/GenBank/DDBJ databases">
        <title>Perkinsus olseni comparative genomics.</title>
        <authorList>
            <person name="Bogema D.R."/>
        </authorList>
    </citation>
    <scope>NUCLEOTIDE SEQUENCE [LARGE SCALE GENOMIC DNA]</scope>
    <source>
        <strain evidence="1 2">ATCC PRA-207</strain>
    </source>
</reference>
<sequence>KFSTTTKETANHVHAAVRAHRRAKLTRLRDIDEDPALEPAGGLHVKVGAGEGFPENLRAAAFSLWATEIVTLVFVVVVNDLVVLVVEDWVVVVVVDLVVVVDDL</sequence>
<feature type="non-terminal residue" evidence="1">
    <location>
        <position position="1"/>
    </location>
</feature>
<dbReference type="EMBL" id="JABANO010008126">
    <property type="protein sequence ID" value="KAF4749044.1"/>
    <property type="molecule type" value="Genomic_DNA"/>
</dbReference>